<evidence type="ECO:0000313" key="2">
    <source>
        <dbReference type="Proteomes" id="UP001303946"/>
    </source>
</evidence>
<gene>
    <name evidence="1" type="ORF">RXV79_10575</name>
</gene>
<dbReference type="InterPro" id="IPR018531">
    <property type="entry name" value="DUF1993"/>
</dbReference>
<dbReference type="Proteomes" id="UP001303946">
    <property type="component" value="Chromosome"/>
</dbReference>
<organism evidence="1 2">
    <name type="scientific">Piscinibacter gummiphilus</name>
    <dbReference type="NCBI Taxonomy" id="946333"/>
    <lineage>
        <taxon>Bacteria</taxon>
        <taxon>Pseudomonadati</taxon>
        <taxon>Pseudomonadota</taxon>
        <taxon>Betaproteobacteria</taxon>
        <taxon>Burkholderiales</taxon>
        <taxon>Sphaerotilaceae</taxon>
        <taxon>Piscinibacter</taxon>
    </lineage>
</organism>
<protein>
    <submittedName>
        <fullName evidence="1">DUF1993 domain-containing protein</fullName>
    </submittedName>
</protein>
<reference evidence="1 2" key="1">
    <citation type="submission" date="2023-10" db="EMBL/GenBank/DDBJ databases">
        <title>Bacteria for the degradation of biodegradable plastic PBAT(Polybutylene adipate terephthalate).</title>
        <authorList>
            <person name="Weon H.-Y."/>
            <person name="Yeon J."/>
        </authorList>
    </citation>
    <scope>NUCLEOTIDE SEQUENCE [LARGE SCALE GENOMIC DNA]</scope>
    <source>
        <strain evidence="1 2">SBD 7-3</strain>
    </source>
</reference>
<dbReference type="RefSeq" id="WP_316703393.1">
    <property type="nucleotide sequence ID" value="NZ_CP136336.1"/>
</dbReference>
<dbReference type="Pfam" id="PF09351">
    <property type="entry name" value="DUF1993"/>
    <property type="match status" value="1"/>
</dbReference>
<dbReference type="PANTHER" id="PTHR36922">
    <property type="entry name" value="BLL2446 PROTEIN"/>
    <property type="match status" value="1"/>
</dbReference>
<dbReference type="InterPro" id="IPR034660">
    <property type="entry name" value="DinB/YfiT-like"/>
</dbReference>
<dbReference type="SUPFAM" id="SSF109854">
    <property type="entry name" value="DinB/YfiT-like putative metalloenzymes"/>
    <property type="match status" value="1"/>
</dbReference>
<dbReference type="PANTHER" id="PTHR36922:SF1">
    <property type="entry name" value="DUF1993 DOMAIN-CONTAINING PROTEIN"/>
    <property type="match status" value="1"/>
</dbReference>
<accession>A0ABZ0D704</accession>
<sequence>MPITMHSASVPMFVRMLTNLSKFIEKAEAHAAAKKFDPAVYLVARLAPDMLPFTRQVQIACDTAKFCIARLGGVDAPKHDDNEASLGDLKARIAKTIAFVQSVPAEQISGTEEKDINVPRRDGVLVMKGEAYLKHYATPNFYFHVTTAYALLRHNGVELGKSDFLAGL</sequence>
<dbReference type="EMBL" id="CP136336">
    <property type="protein sequence ID" value="WOB10484.1"/>
    <property type="molecule type" value="Genomic_DNA"/>
</dbReference>
<proteinExistence type="predicted"/>
<dbReference type="Gene3D" id="1.20.120.450">
    <property type="entry name" value="dinb family like domain"/>
    <property type="match status" value="1"/>
</dbReference>
<keyword evidence="2" id="KW-1185">Reference proteome</keyword>
<name>A0ABZ0D704_9BURK</name>
<evidence type="ECO:0000313" key="1">
    <source>
        <dbReference type="EMBL" id="WOB10484.1"/>
    </source>
</evidence>